<dbReference type="EMBL" id="JACEFO010002082">
    <property type="protein sequence ID" value="KAF8685912.1"/>
    <property type="molecule type" value="Genomic_DNA"/>
</dbReference>
<keyword evidence="2" id="KW-1185">Reference proteome</keyword>
<reference evidence="1" key="1">
    <citation type="submission" date="2020-07" db="EMBL/GenBank/DDBJ databases">
        <title>Genome sequence and genetic diversity analysis of an under-domesticated orphan crop, white fonio (Digitaria exilis).</title>
        <authorList>
            <person name="Bennetzen J.L."/>
            <person name="Chen S."/>
            <person name="Ma X."/>
            <person name="Wang X."/>
            <person name="Yssel A.E.J."/>
            <person name="Chaluvadi S.R."/>
            <person name="Johnson M."/>
            <person name="Gangashetty P."/>
            <person name="Hamidou F."/>
            <person name="Sanogo M.D."/>
            <person name="Zwaenepoel A."/>
            <person name="Wallace J."/>
            <person name="Van De Peer Y."/>
            <person name="Van Deynze A."/>
        </authorList>
    </citation>
    <scope>NUCLEOTIDE SEQUENCE</scope>
    <source>
        <tissue evidence="1">Leaves</tissue>
    </source>
</reference>
<organism evidence="1 2">
    <name type="scientific">Digitaria exilis</name>
    <dbReference type="NCBI Taxonomy" id="1010633"/>
    <lineage>
        <taxon>Eukaryota</taxon>
        <taxon>Viridiplantae</taxon>
        <taxon>Streptophyta</taxon>
        <taxon>Embryophyta</taxon>
        <taxon>Tracheophyta</taxon>
        <taxon>Spermatophyta</taxon>
        <taxon>Magnoliopsida</taxon>
        <taxon>Liliopsida</taxon>
        <taxon>Poales</taxon>
        <taxon>Poaceae</taxon>
        <taxon>PACMAD clade</taxon>
        <taxon>Panicoideae</taxon>
        <taxon>Panicodae</taxon>
        <taxon>Paniceae</taxon>
        <taxon>Anthephorinae</taxon>
        <taxon>Digitaria</taxon>
    </lineage>
</organism>
<proteinExistence type="predicted"/>
<dbReference type="Proteomes" id="UP000636709">
    <property type="component" value="Unassembled WGS sequence"/>
</dbReference>
<name>A0A835BAM2_9POAL</name>
<dbReference type="AlphaFoldDB" id="A0A835BAM2"/>
<gene>
    <name evidence="1" type="ORF">HU200_043832</name>
</gene>
<accession>A0A835BAM2</accession>
<sequence length="115" mass="12417">MRRGNDISTSMVPPAVPKSCTDVGDLTEASCTPAPVAYMADDDGGHGGTAISAMVYRDRDQLLGSDPAEQRAGPSPWFFAQGSHAIFCSEWAMFKDDNLAELLSRLKDTTYDVLE</sequence>
<comment type="caution">
    <text evidence="1">The sequence shown here is derived from an EMBL/GenBank/DDBJ whole genome shotgun (WGS) entry which is preliminary data.</text>
</comment>
<evidence type="ECO:0000313" key="1">
    <source>
        <dbReference type="EMBL" id="KAF8685912.1"/>
    </source>
</evidence>
<evidence type="ECO:0000313" key="2">
    <source>
        <dbReference type="Proteomes" id="UP000636709"/>
    </source>
</evidence>
<protein>
    <submittedName>
        <fullName evidence="1">Uncharacterized protein</fullName>
    </submittedName>
</protein>